<feature type="binding site" evidence="3">
    <location>
        <position position="57"/>
    </location>
    <ligand>
        <name>Mg(2+)</name>
        <dbReference type="ChEBI" id="CHEBI:18420"/>
        <label>1</label>
    </ligand>
</feature>
<feature type="binding site" evidence="3">
    <location>
        <position position="263"/>
    </location>
    <ligand>
        <name>Mg(2+)</name>
        <dbReference type="ChEBI" id="CHEBI:18420"/>
        <label>1</label>
    </ligand>
</feature>
<dbReference type="Pfam" id="PF03747">
    <property type="entry name" value="ADP_ribosyl_GH"/>
    <property type="match status" value="1"/>
</dbReference>
<name>A0A315XPZ8_9EURY</name>
<dbReference type="EC" id="3.2.2.24" evidence="4"/>
<evidence type="ECO:0000256" key="2">
    <source>
        <dbReference type="ARBA" id="ARBA00022801"/>
    </source>
</evidence>
<dbReference type="InterPro" id="IPR005502">
    <property type="entry name" value="Ribosyl_crysJ1"/>
</dbReference>
<evidence type="ECO:0000313" key="5">
    <source>
        <dbReference type="Proteomes" id="UP000251717"/>
    </source>
</evidence>
<dbReference type="GO" id="GO:0046872">
    <property type="term" value="F:metal ion binding"/>
    <property type="evidence" value="ECO:0007669"/>
    <property type="project" value="UniProtKB-KW"/>
</dbReference>
<keyword evidence="3" id="KW-0460">Magnesium</keyword>
<keyword evidence="4" id="KW-0326">Glycosidase</keyword>
<keyword evidence="5" id="KW-1185">Reference proteome</keyword>
<comment type="similarity">
    <text evidence="1">Belongs to the ADP-ribosylglycohydrolase family.</text>
</comment>
<reference evidence="4 5" key="1">
    <citation type="submission" date="2017-03" db="EMBL/GenBank/DDBJ databases">
        <title>Genome sequence of Methanobrevibacter thaueri.</title>
        <authorList>
            <person name="Poehlein A."/>
            <person name="Seedorf H."/>
            <person name="Daniel R."/>
        </authorList>
    </citation>
    <scope>NUCLEOTIDE SEQUENCE [LARGE SCALE GENOMIC DNA]</scope>
    <source>
        <strain evidence="4 5">DSM 11995</strain>
    </source>
</reference>
<proteinExistence type="inferred from homology"/>
<evidence type="ECO:0000313" key="4">
    <source>
        <dbReference type="EMBL" id="PWB87958.1"/>
    </source>
</evidence>
<keyword evidence="3" id="KW-0479">Metal-binding</keyword>
<evidence type="ECO:0000256" key="1">
    <source>
        <dbReference type="ARBA" id="ARBA00010702"/>
    </source>
</evidence>
<comment type="caution">
    <text evidence="4">The sequence shown here is derived from an EMBL/GenBank/DDBJ whole genome shotgun (WGS) entry which is preliminary data.</text>
</comment>
<sequence>MNDISNIMKVKDGIVGLIVGDALGVPVEFKSGYDLSQNPITKMEGYGTYNQPAGTWSDDSAMTLATMHSIVQKQGIDYEDIMDKFVAWYSEAKYMQGNSTFDCGVTTSSAISRYVGQNTPALESGCKGERDNGNGSLMRVLPLAYVKDIDYETIENVSGLTHAHPRSKIACVLYVEMAKSMLENSGWTMEEHIFSACDKIKEYYKDSPELKHFERIFNNDLEIVSGKGYVISTFEVVVRCLLITENYADAVLEAVNIGIDTDTNAAICGGLAGIYYGFDSIPVDWVNEIDRIDEVLSLCERFEAFCDESQ</sequence>
<feature type="binding site" evidence="3">
    <location>
        <position position="260"/>
    </location>
    <ligand>
        <name>Mg(2+)</name>
        <dbReference type="ChEBI" id="CHEBI:18420"/>
        <label>1</label>
    </ligand>
</feature>
<accession>A0A315XPZ8</accession>
<comment type="cofactor">
    <cofactor evidence="3">
        <name>Mg(2+)</name>
        <dbReference type="ChEBI" id="CHEBI:18420"/>
    </cofactor>
    <text evidence="3">Binds 2 magnesium ions per subunit.</text>
</comment>
<dbReference type="EMBL" id="MZGS01000016">
    <property type="protein sequence ID" value="PWB87958.1"/>
    <property type="molecule type" value="Genomic_DNA"/>
</dbReference>
<dbReference type="Proteomes" id="UP000251717">
    <property type="component" value="Unassembled WGS sequence"/>
</dbReference>
<feature type="binding site" evidence="3">
    <location>
        <position position="59"/>
    </location>
    <ligand>
        <name>Mg(2+)</name>
        <dbReference type="ChEBI" id="CHEBI:18420"/>
        <label>1</label>
    </ligand>
</feature>
<dbReference type="InterPro" id="IPR036705">
    <property type="entry name" value="Ribosyl_crysJ1_sf"/>
</dbReference>
<dbReference type="AlphaFoldDB" id="A0A315XPZ8"/>
<feature type="binding site" evidence="3">
    <location>
        <position position="58"/>
    </location>
    <ligand>
        <name>Mg(2+)</name>
        <dbReference type="ChEBI" id="CHEBI:18420"/>
        <label>1</label>
    </ligand>
</feature>
<organism evidence="4 5">
    <name type="scientific">Methanobrevibacter thaueri</name>
    <dbReference type="NCBI Taxonomy" id="190975"/>
    <lineage>
        <taxon>Archaea</taxon>
        <taxon>Methanobacteriati</taxon>
        <taxon>Methanobacteriota</taxon>
        <taxon>Methanomada group</taxon>
        <taxon>Methanobacteria</taxon>
        <taxon>Methanobacteriales</taxon>
        <taxon>Methanobacteriaceae</taxon>
        <taxon>Methanobrevibacter</taxon>
    </lineage>
</organism>
<evidence type="ECO:0000256" key="3">
    <source>
        <dbReference type="PIRSR" id="PIRSR605502-1"/>
    </source>
</evidence>
<dbReference type="SUPFAM" id="SSF101478">
    <property type="entry name" value="ADP-ribosylglycohydrolase"/>
    <property type="match status" value="1"/>
</dbReference>
<protein>
    <submittedName>
        <fullName evidence="4">ADP-ribosyl-[dinitrogen reductase] glycohydrolase</fullName>
        <ecNumber evidence="4">3.2.2.24</ecNumber>
    </submittedName>
</protein>
<dbReference type="InterPro" id="IPR050792">
    <property type="entry name" value="ADP-ribosylglycohydrolase"/>
</dbReference>
<dbReference type="PANTHER" id="PTHR16222:SF24">
    <property type="entry name" value="ADP-RIBOSYLHYDROLASE ARH3"/>
    <property type="match status" value="1"/>
</dbReference>
<feature type="binding site" evidence="3">
    <location>
        <position position="262"/>
    </location>
    <ligand>
        <name>Mg(2+)</name>
        <dbReference type="ChEBI" id="CHEBI:18420"/>
        <label>1</label>
    </ligand>
</feature>
<dbReference type="PANTHER" id="PTHR16222">
    <property type="entry name" value="ADP-RIBOSYLGLYCOHYDROLASE"/>
    <property type="match status" value="1"/>
</dbReference>
<keyword evidence="2 4" id="KW-0378">Hydrolase</keyword>
<dbReference type="GO" id="GO:0047407">
    <property type="term" value="F:ADP-ribosyl-[dinitrogen reductase] hydrolase activity"/>
    <property type="evidence" value="ECO:0007669"/>
    <property type="project" value="UniProtKB-EC"/>
</dbReference>
<gene>
    <name evidence="4" type="primary">draG</name>
    <name evidence="4" type="ORF">MBBTH_05450</name>
</gene>
<dbReference type="Gene3D" id="1.10.4080.10">
    <property type="entry name" value="ADP-ribosylation/Crystallin J1"/>
    <property type="match status" value="1"/>
</dbReference>